<comment type="caution">
    <text evidence="1">The sequence shown here is derived from an EMBL/GenBank/DDBJ whole genome shotgun (WGS) entry which is preliminary data.</text>
</comment>
<accession>A0A1J5PNP2</accession>
<dbReference type="EMBL" id="MLJW01004859">
    <property type="protein sequence ID" value="OIQ69204.1"/>
    <property type="molecule type" value="Genomic_DNA"/>
</dbReference>
<proteinExistence type="predicted"/>
<gene>
    <name evidence="1" type="ORF">GALL_491970</name>
</gene>
<organism evidence="1">
    <name type="scientific">mine drainage metagenome</name>
    <dbReference type="NCBI Taxonomy" id="410659"/>
    <lineage>
        <taxon>unclassified sequences</taxon>
        <taxon>metagenomes</taxon>
        <taxon>ecological metagenomes</taxon>
    </lineage>
</organism>
<name>A0A1J5PNP2_9ZZZZ</name>
<sequence>MQTEGLPDFFEAVAAGGVGLRHGAVAFGQLDEVGQRWRSSPTLCAGDFCVDDFALGLLWQRLGKVIVAQVKLTFQVVPDAGQADASAHMVNVRGGDRGRLTAKLGEQPSALKPLRWRHAAHRGAVAAPRPQLWQGAHAGAHRVEDDIARQFKQVGLALHDDRLEAPLVHMSHTAMGAVVPLGVDAVELSHTGTQIAFDSFHNDVEVVVHEAVGVTHPVEALADLAKEVEPLLPIRIVQVNGLAPVTP</sequence>
<evidence type="ECO:0000313" key="1">
    <source>
        <dbReference type="EMBL" id="OIQ69204.1"/>
    </source>
</evidence>
<protein>
    <submittedName>
        <fullName evidence="1">Uncharacterized protein</fullName>
    </submittedName>
</protein>
<reference evidence="1" key="1">
    <citation type="submission" date="2016-10" db="EMBL/GenBank/DDBJ databases">
        <title>Sequence of Gallionella enrichment culture.</title>
        <authorList>
            <person name="Poehlein A."/>
            <person name="Muehling M."/>
            <person name="Daniel R."/>
        </authorList>
    </citation>
    <scope>NUCLEOTIDE SEQUENCE</scope>
</reference>
<dbReference type="AlphaFoldDB" id="A0A1J5PNP2"/>